<dbReference type="Proteomes" id="UP001530315">
    <property type="component" value="Unassembled WGS sequence"/>
</dbReference>
<keyword evidence="15" id="KW-1185">Reference proteome</keyword>
<dbReference type="EMBL" id="JALLAZ020001840">
    <property type="protein sequence ID" value="KAL3761987.1"/>
    <property type="molecule type" value="Genomic_DNA"/>
</dbReference>
<feature type="region of interest" description="Disordered" evidence="12">
    <location>
        <begin position="123"/>
        <end position="219"/>
    </location>
</feature>
<feature type="compositionally biased region" description="Low complexity" evidence="12">
    <location>
        <begin position="51"/>
        <end position="69"/>
    </location>
</feature>
<dbReference type="Gene3D" id="1.20.1540.10">
    <property type="entry name" value="Rhomboid-like"/>
    <property type="match status" value="1"/>
</dbReference>
<feature type="compositionally biased region" description="Gly residues" evidence="12">
    <location>
        <begin position="90"/>
        <end position="100"/>
    </location>
</feature>
<evidence type="ECO:0000259" key="13">
    <source>
        <dbReference type="Pfam" id="PF01694"/>
    </source>
</evidence>
<evidence type="ECO:0000256" key="5">
    <source>
        <dbReference type="ARBA" id="ARBA00022670"/>
    </source>
</evidence>
<feature type="transmembrane region" description="Helical" evidence="11">
    <location>
        <begin position="358"/>
        <end position="377"/>
    </location>
</feature>
<dbReference type="EC" id="3.4.21.105" evidence="4"/>
<reference evidence="14 15" key="1">
    <citation type="submission" date="2024-10" db="EMBL/GenBank/DDBJ databases">
        <title>Updated reference genomes for cyclostephanoid diatoms.</title>
        <authorList>
            <person name="Roberts W.R."/>
            <person name="Alverson A.J."/>
        </authorList>
    </citation>
    <scope>NUCLEOTIDE SEQUENCE [LARGE SCALE GENOMIC DNA]</scope>
    <source>
        <strain evidence="14 15">AJA276-08</strain>
    </source>
</reference>
<feature type="transmembrane region" description="Helical" evidence="11">
    <location>
        <begin position="545"/>
        <end position="562"/>
    </location>
</feature>
<feature type="transmembrane region" description="Helical" evidence="11">
    <location>
        <begin position="479"/>
        <end position="502"/>
    </location>
</feature>
<keyword evidence="5 11" id="KW-0645">Protease</keyword>
<dbReference type="InterPro" id="IPR035952">
    <property type="entry name" value="Rhomboid-like_sf"/>
</dbReference>
<evidence type="ECO:0000313" key="14">
    <source>
        <dbReference type="EMBL" id="KAL3761987.1"/>
    </source>
</evidence>
<dbReference type="AlphaFoldDB" id="A0ABD3MEG1"/>
<dbReference type="GO" id="GO:0016020">
    <property type="term" value="C:membrane"/>
    <property type="evidence" value="ECO:0007669"/>
    <property type="project" value="UniProtKB-SubCell"/>
</dbReference>
<keyword evidence="9 11" id="KW-1133">Transmembrane helix</keyword>
<dbReference type="InterPro" id="IPR022764">
    <property type="entry name" value="Peptidase_S54_rhomboid_dom"/>
</dbReference>
<evidence type="ECO:0000256" key="2">
    <source>
        <dbReference type="ARBA" id="ARBA00004141"/>
    </source>
</evidence>
<feature type="transmembrane region" description="Helical" evidence="11">
    <location>
        <begin position="522"/>
        <end position="539"/>
    </location>
</feature>
<dbReference type="PANTHER" id="PTHR22936">
    <property type="entry name" value="RHOMBOID-RELATED"/>
    <property type="match status" value="1"/>
</dbReference>
<dbReference type="InterPro" id="IPR002610">
    <property type="entry name" value="Peptidase_S54_rhomboid-like"/>
</dbReference>
<feature type="compositionally biased region" description="Basic and acidic residues" evidence="12">
    <location>
        <begin position="198"/>
        <end position="212"/>
    </location>
</feature>
<comment type="function">
    <text evidence="11">Serine protease involved in intramembrane proteolysis.</text>
</comment>
<keyword evidence="8 11" id="KW-0720">Serine protease</keyword>
<feature type="region of interest" description="Disordered" evidence="12">
    <location>
        <begin position="259"/>
        <end position="278"/>
    </location>
</feature>
<dbReference type="GO" id="GO:0006508">
    <property type="term" value="P:proteolysis"/>
    <property type="evidence" value="ECO:0007669"/>
    <property type="project" value="UniProtKB-KW"/>
</dbReference>
<comment type="catalytic activity">
    <reaction evidence="1 11">
        <text>Cleaves type-1 transmembrane domains using a catalytic dyad composed of serine and histidine that are contributed by different transmembrane domains.</text>
        <dbReference type="EC" id="3.4.21.105"/>
    </reaction>
</comment>
<feature type="transmembrane region" description="Helical" evidence="11">
    <location>
        <begin position="453"/>
        <end position="473"/>
    </location>
</feature>
<evidence type="ECO:0000313" key="15">
    <source>
        <dbReference type="Proteomes" id="UP001530315"/>
    </source>
</evidence>
<evidence type="ECO:0000256" key="8">
    <source>
        <dbReference type="ARBA" id="ARBA00022825"/>
    </source>
</evidence>
<feature type="domain" description="Peptidase S54 rhomboid" evidence="13">
    <location>
        <begin position="413"/>
        <end position="561"/>
    </location>
</feature>
<feature type="transmembrane region" description="Helical" evidence="11">
    <location>
        <begin position="422"/>
        <end position="441"/>
    </location>
</feature>
<feature type="compositionally biased region" description="Gly residues" evidence="12">
    <location>
        <begin position="264"/>
        <end position="273"/>
    </location>
</feature>
<proteinExistence type="inferred from homology"/>
<organism evidence="14 15">
    <name type="scientific">Stephanodiscus triporus</name>
    <dbReference type="NCBI Taxonomy" id="2934178"/>
    <lineage>
        <taxon>Eukaryota</taxon>
        <taxon>Sar</taxon>
        <taxon>Stramenopiles</taxon>
        <taxon>Ochrophyta</taxon>
        <taxon>Bacillariophyta</taxon>
        <taxon>Coscinodiscophyceae</taxon>
        <taxon>Thalassiosirophycidae</taxon>
        <taxon>Stephanodiscales</taxon>
        <taxon>Stephanodiscaceae</taxon>
        <taxon>Stephanodiscus</taxon>
    </lineage>
</organism>
<comment type="similarity">
    <text evidence="3 11">Belongs to the peptidase S54 family.</text>
</comment>
<feature type="transmembrane region" description="Helical" evidence="11">
    <location>
        <begin position="583"/>
        <end position="605"/>
    </location>
</feature>
<evidence type="ECO:0000256" key="11">
    <source>
        <dbReference type="RuleBase" id="RU362115"/>
    </source>
</evidence>
<dbReference type="Pfam" id="PF01694">
    <property type="entry name" value="Rhomboid"/>
    <property type="match status" value="1"/>
</dbReference>
<accession>A0ABD3MEG1</accession>
<evidence type="ECO:0000256" key="7">
    <source>
        <dbReference type="ARBA" id="ARBA00022801"/>
    </source>
</evidence>
<evidence type="ECO:0000256" key="12">
    <source>
        <dbReference type="SAM" id="MobiDB-lite"/>
    </source>
</evidence>
<dbReference type="GO" id="GO:0008236">
    <property type="term" value="F:serine-type peptidase activity"/>
    <property type="evidence" value="ECO:0007669"/>
    <property type="project" value="UniProtKB-KW"/>
</dbReference>
<keyword evidence="6 11" id="KW-0812">Transmembrane</keyword>
<keyword evidence="7 11" id="KW-0378">Hydrolase</keyword>
<evidence type="ECO:0000256" key="10">
    <source>
        <dbReference type="ARBA" id="ARBA00023136"/>
    </source>
</evidence>
<evidence type="ECO:0000256" key="9">
    <source>
        <dbReference type="ARBA" id="ARBA00022989"/>
    </source>
</evidence>
<feature type="region of interest" description="Disordered" evidence="12">
    <location>
        <begin position="50"/>
        <end position="102"/>
    </location>
</feature>
<evidence type="ECO:0000256" key="3">
    <source>
        <dbReference type="ARBA" id="ARBA00009045"/>
    </source>
</evidence>
<feature type="compositionally biased region" description="Basic and acidic residues" evidence="12">
    <location>
        <begin position="150"/>
        <end position="172"/>
    </location>
</feature>
<evidence type="ECO:0000256" key="1">
    <source>
        <dbReference type="ARBA" id="ARBA00000156"/>
    </source>
</evidence>
<dbReference type="PANTHER" id="PTHR22936:SF69">
    <property type="entry name" value="RHOMBOID-LIKE PROTEIN"/>
    <property type="match status" value="1"/>
</dbReference>
<dbReference type="SUPFAM" id="SSF144091">
    <property type="entry name" value="Rhomboid-like"/>
    <property type="match status" value="1"/>
</dbReference>
<comment type="subcellular location">
    <subcellularLocation>
        <location evidence="2 11">Membrane</location>
        <topology evidence="2 11">Multi-pass membrane protein</topology>
    </subcellularLocation>
</comment>
<keyword evidence="10 11" id="KW-0472">Membrane</keyword>
<sequence>MDFLSELKIKVKVVETEDATAADTVDMERHAMEVETMAEAGVERTGRLLVPTATANPPPSSSTTTTASSPPNPPPLHRASGTATTTTAAGDGGGVGGGVGIMIPPPSPQFAVYSPVDGTHTSWNVASSSSSPAGRTKTPKNTMTTVNDDDEKKNDDVDEDYSRRRADDDGRGPPRPSAASPTLPPPPPAASTATRRQRQQEKQKDQKQKRQPEPITPDEEGDVALARAVAEQDLPPGVSAAEQQEVMMRLLTQRIRRGDWNNAAGGGGGNEGGGGEEEKVNPALEERLRDFNFAREKRREKYGEDRPFGILALYDHLAGIRLDVEWAEDAAWRRSHDEPYVSWKDFQTTRDVGWNRPFFTYFLLVACTAALIASYGVNGWKIEPLSVNPMIGPSAHTLIVMGAKQTTLIVEGGEWYRLFSPMVLHAGLIHYFLNMTALWFIGQAVEQCHGFAAAVILFVLPAVGGTILSAIFLPEYITVGASGGIFGLIGACVADICMNWSLLFSKHVNASDKGVRFRHIKVLLWLLFDIVINCLIGLTPFVDNFTHLGGMVYGFLCGLSTMERLSTDFFGVATTFWTRVRNVVIRFSGLILSIVLIMITTSVLVDLDVGGPSPCPGCRYVSCVPFPPWASEDNKWWHCDDCAMVTADAILDSSGYYSLSMTCPDGEIEEIDLSDQLVTDRQWIQRQLPTMCRKYCDQVFNS</sequence>
<evidence type="ECO:0000256" key="6">
    <source>
        <dbReference type="ARBA" id="ARBA00022692"/>
    </source>
</evidence>
<comment type="caution">
    <text evidence="14">The sequence shown here is derived from an EMBL/GenBank/DDBJ whole genome shotgun (WGS) entry which is preliminary data.</text>
</comment>
<evidence type="ECO:0000256" key="4">
    <source>
        <dbReference type="ARBA" id="ARBA00013039"/>
    </source>
</evidence>
<protein>
    <recommendedName>
        <fullName evidence="4">rhomboid protease</fullName>
        <ecNumber evidence="4">3.4.21.105</ecNumber>
    </recommendedName>
</protein>
<gene>
    <name evidence="14" type="ORF">ACHAW5_006493</name>
</gene>
<name>A0ABD3MEG1_9STRA</name>